<dbReference type="GO" id="GO:0016787">
    <property type="term" value="F:hydrolase activity"/>
    <property type="evidence" value="ECO:0007669"/>
    <property type="project" value="InterPro"/>
</dbReference>
<evidence type="ECO:0000259" key="3">
    <source>
        <dbReference type="Pfam" id="PF01738"/>
    </source>
</evidence>
<name>A0A0G4MDZ5_VERLO</name>
<dbReference type="Proteomes" id="UP000045706">
    <property type="component" value="Unassembled WGS sequence"/>
</dbReference>
<evidence type="ECO:0000256" key="1">
    <source>
        <dbReference type="ARBA" id="ARBA00029464"/>
    </source>
</evidence>
<dbReference type="InterPro" id="IPR051411">
    <property type="entry name" value="Polyketide_trans_af380"/>
</dbReference>
<organism evidence="4 5">
    <name type="scientific">Verticillium longisporum</name>
    <name type="common">Verticillium dahliae var. longisporum</name>
    <dbReference type="NCBI Taxonomy" id="100787"/>
    <lineage>
        <taxon>Eukaryota</taxon>
        <taxon>Fungi</taxon>
        <taxon>Dikarya</taxon>
        <taxon>Ascomycota</taxon>
        <taxon>Pezizomycotina</taxon>
        <taxon>Sordariomycetes</taxon>
        <taxon>Hypocreomycetidae</taxon>
        <taxon>Glomerellales</taxon>
        <taxon>Plectosphaerellaceae</taxon>
        <taxon>Verticillium</taxon>
    </lineage>
</organism>
<evidence type="ECO:0000313" key="5">
    <source>
        <dbReference type="Proteomes" id="UP000045706"/>
    </source>
</evidence>
<protein>
    <recommendedName>
        <fullName evidence="3">Dienelactone hydrolase domain-containing protein</fullName>
    </recommendedName>
</protein>
<feature type="compositionally biased region" description="Polar residues" evidence="2">
    <location>
        <begin position="293"/>
        <end position="305"/>
    </location>
</feature>
<evidence type="ECO:0000256" key="2">
    <source>
        <dbReference type="SAM" id="MobiDB-lite"/>
    </source>
</evidence>
<dbReference type="InterPro" id="IPR002925">
    <property type="entry name" value="Dienelactn_hydro"/>
</dbReference>
<evidence type="ECO:0000313" key="4">
    <source>
        <dbReference type="EMBL" id="CRK32205.1"/>
    </source>
</evidence>
<dbReference type="PANTHER" id="PTHR47751">
    <property type="entry name" value="SUPERFAMILY HYDROLASE, PUTATIVE (AFU_ORTHOLOGUE AFUA_2G16580)-RELATED"/>
    <property type="match status" value="1"/>
</dbReference>
<dbReference type="EMBL" id="CVQI01024446">
    <property type="protein sequence ID" value="CRK32205.1"/>
    <property type="molecule type" value="Genomic_DNA"/>
</dbReference>
<gene>
    <name evidence="4" type="ORF">BN1723_003864</name>
</gene>
<feature type="region of interest" description="Disordered" evidence="2">
    <location>
        <begin position="780"/>
        <end position="805"/>
    </location>
</feature>
<accession>A0A0G4MDZ5</accession>
<sequence>MSAISIPKGSIKLAGLLFRPGSTTEKLPGVVILHPTGGVKEQTVSIYAKRLSERGYVTVCFDAAHQGESGGLPRYLEDPSARVSDASAAADFLQSLDFIDPDRIGILGICAGGGYATAAATADHRFKAVAVVSPVNMGLGVRLGPQGQEVAAEKLSLLEQVAHARQIEAKGGEPVTVPIITPLGENPTEEALKVYDYYMTPRAQHPRSENKMLLRSLTLLANFDPWSFADIFLTQPPQRSNEIGNQARTPPWAYAPTISQREPYIPPRTTGRDTGTRVSPYLPWVPSPVDAGPSQQPQTARNSTGYVPKSPDFSTIDQPAPLWEDTSQNQAYVPSQTDAAARIYGYPSQPESRGGRELQDVCTDYPQPRNQELGFLDDAPASNRDSSSARHLQAEGQRPSNFAATENRLRRAVTRKPVSLRPMQRPSPSASARPSSMTRLQAANNPSTFYSPGSHLNEWQPPAPSPQHSLFGPHPQGLPRPGRFMLITPGMQAWAIDRPASQAHADVAIDPMTPLWLEYRAQVQNLCRAFRRDTACGIAACSGNIISTGDFGIEMAGSTYQEHHAEEALLSGSRRTRRRLTSEWIDGRQTDVWLVELDVQCVLLGIEPCFGGRYPGHKCRDFFSSAGRLFRPRVGSVTAATTGVLRKGEVAEAMWVRARFVPRSDRGVTPVFCYEMQRDKANPVPSVLSALKKTTGQGPNFAWLDAKDDLWGSMYGDVMWISGDGRDNVWRAKREAMHRFLEQNGWEARDGFVVLRGSTAPGMFGRSNYDVRTADGSERPFWLKLPPAQAQGPNKLRKKRPDSSR</sequence>
<dbReference type="SUPFAM" id="SSF53474">
    <property type="entry name" value="alpha/beta-Hydrolases"/>
    <property type="match status" value="1"/>
</dbReference>
<dbReference type="Gene3D" id="1.10.10.800">
    <property type="match status" value="1"/>
</dbReference>
<feature type="compositionally biased region" description="Basic residues" evidence="2">
    <location>
        <begin position="795"/>
        <end position="805"/>
    </location>
</feature>
<proteinExistence type="inferred from homology"/>
<feature type="region of interest" description="Disordered" evidence="2">
    <location>
        <begin position="259"/>
        <end position="320"/>
    </location>
</feature>
<feature type="compositionally biased region" description="Low complexity" evidence="2">
    <location>
        <begin position="426"/>
        <end position="436"/>
    </location>
</feature>
<dbReference type="AlphaFoldDB" id="A0A0G4MDZ5"/>
<dbReference type="PANTHER" id="PTHR47751:SF1">
    <property type="entry name" value="SUPERFAMILY HYDROLASE, PUTATIVE (AFU_ORTHOLOGUE AFUA_2G16580)-RELATED"/>
    <property type="match status" value="1"/>
</dbReference>
<dbReference type="Gene3D" id="3.40.50.1820">
    <property type="entry name" value="alpha/beta hydrolase"/>
    <property type="match status" value="1"/>
</dbReference>
<reference evidence="5" key="1">
    <citation type="submission" date="2015-05" db="EMBL/GenBank/DDBJ databases">
        <authorList>
            <person name="Fogelqvist Johan"/>
        </authorList>
    </citation>
    <scope>NUCLEOTIDE SEQUENCE [LARGE SCALE GENOMIC DNA]</scope>
</reference>
<feature type="compositionally biased region" description="Polar residues" evidence="2">
    <location>
        <begin position="437"/>
        <end position="451"/>
    </location>
</feature>
<dbReference type="Pfam" id="PF01738">
    <property type="entry name" value="DLH"/>
    <property type="match status" value="1"/>
</dbReference>
<comment type="similarity">
    <text evidence="1">Belongs to the polyketide transferase af380 family.</text>
</comment>
<dbReference type="InterPro" id="IPR029058">
    <property type="entry name" value="AB_hydrolase_fold"/>
</dbReference>
<feature type="region of interest" description="Disordered" evidence="2">
    <location>
        <begin position="345"/>
        <end position="480"/>
    </location>
</feature>
<feature type="domain" description="Dienelactone hydrolase" evidence="3">
    <location>
        <begin position="14"/>
        <end position="132"/>
    </location>
</feature>